<gene>
    <name evidence="3" type="ORF">B5E75_03040</name>
</gene>
<dbReference type="CDD" id="cd05233">
    <property type="entry name" value="SDR_c"/>
    <property type="match status" value="1"/>
</dbReference>
<protein>
    <submittedName>
        <fullName evidence="3">Oxidoreductase</fullName>
    </submittedName>
</protein>
<sequence length="245" mass="26777">MENVENKVIIITGATSGIGEATARVLAKHGAKVVLSGRREERLEKLANELGDSAIYLKSDVTNIVDMKAIVKLAKEKFGKVDVLFANAGIMPAGNMSELDLKGWMDMVDINIKGVLNSMYAIIPEFYQQNSGHIIITSSRAGTTLVPGNAVYCGTKHFVKVMLQSFNSETNQEGKNIRTTTIYPGAIKTELLNHVVENDHKKMVEGFYEQFGLQPETIANAVLYAISQPDGVDVSDLVIRPTFEG</sequence>
<evidence type="ECO:0000313" key="4">
    <source>
        <dbReference type="Proteomes" id="UP000195305"/>
    </source>
</evidence>
<dbReference type="Pfam" id="PF00106">
    <property type="entry name" value="adh_short"/>
    <property type="match status" value="1"/>
</dbReference>
<organism evidence="3 4">
    <name type="scientific">Massilimicrobiota timonensis</name>
    <dbReference type="NCBI Taxonomy" id="1776392"/>
    <lineage>
        <taxon>Bacteria</taxon>
        <taxon>Bacillati</taxon>
        <taxon>Bacillota</taxon>
        <taxon>Erysipelotrichia</taxon>
        <taxon>Erysipelotrichales</taxon>
        <taxon>Erysipelotrichaceae</taxon>
        <taxon>Massilimicrobiota</taxon>
    </lineage>
</organism>
<dbReference type="OrthoDB" id="9808814at2"/>
<dbReference type="AlphaFoldDB" id="A0A1Y4T3K6"/>
<accession>A0A1Y4T3K6</accession>
<dbReference type="RefSeq" id="WP_087357320.1">
    <property type="nucleotide sequence ID" value="NZ_NFLJ01000006.1"/>
</dbReference>
<proteinExistence type="inferred from homology"/>
<name>A0A1Y4T3K6_9FIRM</name>
<dbReference type="PANTHER" id="PTHR43115">
    <property type="entry name" value="DEHYDROGENASE/REDUCTASE SDR FAMILY MEMBER 11"/>
    <property type="match status" value="1"/>
</dbReference>
<evidence type="ECO:0000313" key="3">
    <source>
        <dbReference type="EMBL" id="OUQ35772.1"/>
    </source>
</evidence>
<evidence type="ECO:0000256" key="2">
    <source>
        <dbReference type="ARBA" id="ARBA00023002"/>
    </source>
</evidence>
<dbReference type="Gene3D" id="3.40.50.720">
    <property type="entry name" value="NAD(P)-binding Rossmann-like Domain"/>
    <property type="match status" value="1"/>
</dbReference>
<dbReference type="EMBL" id="NFLJ01000006">
    <property type="protein sequence ID" value="OUQ35772.1"/>
    <property type="molecule type" value="Genomic_DNA"/>
</dbReference>
<dbReference type="SUPFAM" id="SSF51735">
    <property type="entry name" value="NAD(P)-binding Rossmann-fold domains"/>
    <property type="match status" value="1"/>
</dbReference>
<comment type="similarity">
    <text evidence="1">Belongs to the short-chain dehydrogenases/reductases (SDR) family.</text>
</comment>
<dbReference type="GO" id="GO:0016616">
    <property type="term" value="F:oxidoreductase activity, acting on the CH-OH group of donors, NAD or NADP as acceptor"/>
    <property type="evidence" value="ECO:0007669"/>
    <property type="project" value="UniProtKB-ARBA"/>
</dbReference>
<dbReference type="PRINTS" id="PR00081">
    <property type="entry name" value="GDHRDH"/>
</dbReference>
<evidence type="ECO:0000256" key="1">
    <source>
        <dbReference type="ARBA" id="ARBA00006484"/>
    </source>
</evidence>
<keyword evidence="2" id="KW-0560">Oxidoreductase</keyword>
<comment type="caution">
    <text evidence="3">The sequence shown here is derived from an EMBL/GenBank/DDBJ whole genome shotgun (WGS) entry which is preliminary data.</text>
</comment>
<keyword evidence="4" id="KW-1185">Reference proteome</keyword>
<dbReference type="InterPro" id="IPR002347">
    <property type="entry name" value="SDR_fam"/>
</dbReference>
<dbReference type="PANTHER" id="PTHR43115:SF4">
    <property type="entry name" value="DEHYDROGENASE_REDUCTASE SDR FAMILY MEMBER 11"/>
    <property type="match status" value="1"/>
</dbReference>
<dbReference type="FunFam" id="3.40.50.720:FF:000047">
    <property type="entry name" value="NADP-dependent L-serine/L-allo-threonine dehydrogenase"/>
    <property type="match status" value="1"/>
</dbReference>
<reference evidence="3 4" key="1">
    <citation type="journal article" date="2018" name="BMC Genomics">
        <title>Whole genome sequencing and function prediction of 133 gut anaerobes isolated from chicken caecum in pure cultures.</title>
        <authorList>
            <person name="Medvecky M."/>
            <person name="Cejkova D."/>
            <person name="Polansky O."/>
            <person name="Karasova D."/>
            <person name="Kubasova T."/>
            <person name="Cizek A."/>
            <person name="Rychlik I."/>
        </authorList>
    </citation>
    <scope>NUCLEOTIDE SEQUENCE [LARGE SCALE GENOMIC DNA]</scope>
    <source>
        <strain evidence="3 4">An13</strain>
    </source>
</reference>
<dbReference type="InterPro" id="IPR036291">
    <property type="entry name" value="NAD(P)-bd_dom_sf"/>
</dbReference>
<dbReference type="Proteomes" id="UP000195305">
    <property type="component" value="Unassembled WGS sequence"/>
</dbReference>